<dbReference type="Gene3D" id="3.30.780.10">
    <property type="entry name" value="SUI1-like domain"/>
    <property type="match status" value="1"/>
</dbReference>
<dbReference type="GO" id="GO:0006417">
    <property type="term" value="P:regulation of translation"/>
    <property type="evidence" value="ECO:0007669"/>
    <property type="project" value="UniProtKB-KW"/>
</dbReference>
<proteinExistence type="inferred from homology"/>
<keyword evidence="3" id="KW-0648">Protein biosynthesis</keyword>
<dbReference type="CDD" id="cd11567">
    <property type="entry name" value="YciH_like"/>
    <property type="match status" value="1"/>
</dbReference>
<name>U7QRA0_9CYAN</name>
<dbReference type="InterPro" id="IPR050318">
    <property type="entry name" value="DENR/SUI1_TIF"/>
</dbReference>
<evidence type="ECO:0000313" key="6">
    <source>
        <dbReference type="EMBL" id="ERT09650.1"/>
    </source>
</evidence>
<dbReference type="EMBL" id="AUZM01000002">
    <property type="protein sequence ID" value="ERT09650.1"/>
    <property type="molecule type" value="Genomic_DNA"/>
</dbReference>
<dbReference type="PROSITE" id="PS50296">
    <property type="entry name" value="SUI1"/>
    <property type="match status" value="1"/>
</dbReference>
<evidence type="ECO:0000313" key="7">
    <source>
        <dbReference type="Proteomes" id="UP000017127"/>
    </source>
</evidence>
<evidence type="ECO:0000256" key="1">
    <source>
        <dbReference type="ARBA" id="ARBA00005422"/>
    </source>
</evidence>
<reference evidence="6 7" key="1">
    <citation type="journal article" date="2013" name="Front. Microbiol.">
        <title>Comparative genomic analyses of the cyanobacterium, Lyngbya aestuarii BL J, a powerful hydrogen producer.</title>
        <authorList>
            <person name="Kothari A."/>
            <person name="Vaughn M."/>
            <person name="Garcia-Pichel F."/>
        </authorList>
    </citation>
    <scope>NUCLEOTIDE SEQUENCE [LARGE SCALE GENOMIC DNA]</scope>
    <source>
        <strain evidence="6 7">BL J</strain>
    </source>
</reference>
<dbReference type="Proteomes" id="UP000017127">
    <property type="component" value="Unassembled WGS sequence"/>
</dbReference>
<gene>
    <name evidence="6" type="ORF">M595_0322</name>
</gene>
<organism evidence="6 7">
    <name type="scientific">Lyngbya aestuarii BL J</name>
    <dbReference type="NCBI Taxonomy" id="1348334"/>
    <lineage>
        <taxon>Bacteria</taxon>
        <taxon>Bacillati</taxon>
        <taxon>Cyanobacteriota</taxon>
        <taxon>Cyanophyceae</taxon>
        <taxon>Oscillatoriophycideae</taxon>
        <taxon>Oscillatoriales</taxon>
        <taxon>Microcoleaceae</taxon>
        <taxon>Lyngbya</taxon>
    </lineage>
</organism>
<dbReference type="NCBIfam" id="NF005669">
    <property type="entry name" value="PRK07451.1"/>
    <property type="match status" value="1"/>
</dbReference>
<dbReference type="GO" id="GO:0003729">
    <property type="term" value="F:mRNA binding"/>
    <property type="evidence" value="ECO:0007669"/>
    <property type="project" value="TreeGrafter"/>
</dbReference>
<dbReference type="OrthoDB" id="9792915at2"/>
<protein>
    <submittedName>
        <fullName evidence="6">Translation initiation factor SUI1 family protein</fullName>
    </submittedName>
</protein>
<evidence type="ECO:0000256" key="4">
    <source>
        <dbReference type="SAM" id="MobiDB-lite"/>
    </source>
</evidence>
<dbReference type="InterPro" id="IPR001950">
    <property type="entry name" value="SUI1"/>
</dbReference>
<feature type="region of interest" description="Disordered" evidence="4">
    <location>
        <begin position="32"/>
        <end position="59"/>
    </location>
</feature>
<dbReference type="PATRIC" id="fig|1348334.3.peg.317"/>
<evidence type="ECO:0000259" key="5">
    <source>
        <dbReference type="PROSITE" id="PS50296"/>
    </source>
</evidence>
<feature type="domain" description="SUI1" evidence="5">
    <location>
        <begin position="53"/>
        <end position="113"/>
    </location>
</feature>
<evidence type="ECO:0000256" key="3">
    <source>
        <dbReference type="ARBA" id="ARBA00022917"/>
    </source>
</evidence>
<feature type="region of interest" description="Disordered" evidence="4">
    <location>
        <begin position="1"/>
        <end position="20"/>
    </location>
</feature>
<keyword evidence="2" id="KW-0810">Translation regulation</keyword>
<dbReference type="NCBIfam" id="TIGR01158">
    <property type="entry name" value="SUI1_rel"/>
    <property type="match status" value="1"/>
</dbReference>
<keyword evidence="6" id="KW-0396">Initiation factor</keyword>
<comment type="similarity">
    <text evidence="1">Belongs to the SUI1 family.</text>
</comment>
<dbReference type="GO" id="GO:0002188">
    <property type="term" value="P:translation reinitiation"/>
    <property type="evidence" value="ECO:0007669"/>
    <property type="project" value="TreeGrafter"/>
</dbReference>
<dbReference type="SUPFAM" id="SSF55159">
    <property type="entry name" value="eIF1-like"/>
    <property type="match status" value="1"/>
</dbReference>
<accession>U7QRA0</accession>
<dbReference type="PIRSF" id="PIRSF037511">
    <property type="entry name" value="Transl_init_SUI1_pro"/>
    <property type="match status" value="1"/>
</dbReference>
<dbReference type="GO" id="GO:0001731">
    <property type="term" value="P:formation of translation preinitiation complex"/>
    <property type="evidence" value="ECO:0007669"/>
    <property type="project" value="TreeGrafter"/>
</dbReference>
<dbReference type="Pfam" id="PF01253">
    <property type="entry name" value="SUI1"/>
    <property type="match status" value="1"/>
</dbReference>
<dbReference type="PANTHER" id="PTHR12789:SF0">
    <property type="entry name" value="DENSITY-REGULATED PROTEIN"/>
    <property type="match status" value="1"/>
</dbReference>
<dbReference type="RefSeq" id="WP_023064150.1">
    <property type="nucleotide sequence ID" value="NZ_AUZM01000002.1"/>
</dbReference>
<keyword evidence="7" id="KW-1185">Reference proteome</keyword>
<dbReference type="GO" id="GO:0003743">
    <property type="term" value="F:translation initiation factor activity"/>
    <property type="evidence" value="ECO:0007669"/>
    <property type="project" value="UniProtKB-KW"/>
</dbReference>
<dbReference type="InterPro" id="IPR005872">
    <property type="entry name" value="SUI1_arc_bac"/>
</dbReference>
<evidence type="ECO:0000256" key="2">
    <source>
        <dbReference type="ARBA" id="ARBA00022845"/>
    </source>
</evidence>
<comment type="caution">
    <text evidence="6">The sequence shown here is derived from an EMBL/GenBank/DDBJ whole genome shotgun (WGS) entry which is preliminary data.</text>
</comment>
<dbReference type="AlphaFoldDB" id="U7QRA0"/>
<sequence>MASKHNSDSGKNSSKNRVIYSEFGQATDSAALERGQPDLPPNQQNLKVQASRKGRKGKTVTVISGFQTSDETLGKLVKQLKAQCGSGGTVKDDTIEIQGDHAQKLAEILTKLGYKAKISGG</sequence>
<dbReference type="InterPro" id="IPR036877">
    <property type="entry name" value="SUI1_dom_sf"/>
</dbReference>
<dbReference type="PANTHER" id="PTHR12789">
    <property type="entry name" value="DENSITY-REGULATED PROTEIN HOMOLOG"/>
    <property type="match status" value="1"/>
</dbReference>